<dbReference type="Proteomes" id="UP000000935">
    <property type="component" value="Plasmid pBM500"/>
</dbReference>
<evidence type="ECO:0000313" key="2">
    <source>
        <dbReference type="Proteomes" id="UP000000935"/>
    </source>
</evidence>
<keyword evidence="1" id="KW-0614">Plasmid</keyword>
<organism evidence="1 2">
    <name type="scientific">Priestia megaterium (strain ATCC 12872 / QMB1551)</name>
    <name type="common">Bacillus megaterium</name>
    <dbReference type="NCBI Taxonomy" id="545693"/>
    <lineage>
        <taxon>Bacteria</taxon>
        <taxon>Bacillati</taxon>
        <taxon>Bacillota</taxon>
        <taxon>Bacilli</taxon>
        <taxon>Bacillales</taxon>
        <taxon>Bacillaceae</taxon>
        <taxon>Priestia</taxon>
    </lineage>
</organism>
<dbReference type="AlphaFoldDB" id="D5E3N1"/>
<evidence type="ECO:0000313" key="1">
    <source>
        <dbReference type="EMBL" id="ADE72406.1"/>
    </source>
</evidence>
<geneLocation type="plasmid" evidence="1 2">
    <name>pBM500</name>
</geneLocation>
<dbReference type="KEGG" id="bmq:BMQ_pBM50067"/>
<proteinExistence type="predicted"/>
<name>D5E3N1_PRIM1</name>
<dbReference type="RefSeq" id="WP_013060170.1">
    <property type="nucleotide sequence ID" value="NC_014025.1"/>
</dbReference>
<accession>D5E3N1</accession>
<reference evidence="1 2" key="1">
    <citation type="journal article" date="2011" name="J. Bacteriol.">
        <title>Genome sequences of the biotechnologically important Bacillus megaterium strains QM B1551 and DSM319.</title>
        <authorList>
            <person name="Eppinger M."/>
            <person name="Bunk B."/>
            <person name="Johns M.A."/>
            <person name="Edirisinghe J.N."/>
            <person name="Kutumbaka K.K."/>
            <person name="Koenig S.S."/>
            <person name="Huot Creasy H."/>
            <person name="Rosovitz M.J."/>
            <person name="Riley D.R."/>
            <person name="Daugherty S."/>
            <person name="Martin M."/>
            <person name="Elbourne L.D."/>
            <person name="Paulsen I."/>
            <person name="Biedendieck R."/>
            <person name="Braun C."/>
            <person name="Grayburn S."/>
            <person name="Dhingra S."/>
            <person name="Lukyanchuk V."/>
            <person name="Ball B."/>
            <person name="Ul-Qamar R."/>
            <person name="Seibel J."/>
            <person name="Bremer E."/>
            <person name="Jahn D."/>
            <person name="Ravel J."/>
            <person name="Vary P.S."/>
        </authorList>
    </citation>
    <scope>NUCLEOTIDE SEQUENCE [LARGE SCALE GENOMIC DNA]</scope>
    <source>
        <strain evidence="2">ATCC 12872 / QMB1551</strain>
        <plasmid evidence="1">pBM500</plasmid>
    </source>
</reference>
<sequence>MPNIQVVEKSSHAKIAIDEFLRAGFNTDEIHLLTCNSANTINSYENELCSTNFVNPDTNILQVDEDVFFSKMQSFGISKRDAERYKESMDKGSIMVIVSKAV</sequence>
<dbReference type="HOGENOM" id="CLU_150010_1_0_9"/>
<protein>
    <submittedName>
        <fullName evidence="1">Uncharacterized protein</fullName>
    </submittedName>
</protein>
<keyword evidence="2" id="KW-1185">Reference proteome</keyword>
<gene>
    <name evidence="1" type="ordered locus">BMQ_pBM50067</name>
</gene>
<dbReference type="EMBL" id="CP001988">
    <property type="protein sequence ID" value="ADE72406.1"/>
    <property type="molecule type" value="Genomic_DNA"/>
</dbReference>